<sequence>MVSARPRTAPAAVGVLALQGGVAEHLRLIEGLGARAVPVRRERDLTGPDGPRVDAIVLPGGESSTQDRLLRLLDLAEPLRGAVADGVPALGTCAGLILLAREVLDPAPGQRSLDLLDVSVRRNAFGAQLVSHEAEFEVGPSGIDGTEPGGTVRGALIRAPEIVSVGSGARAIVRRDGRVLGATSIEGDADVAGHASLGRVTGIAFHPELSGEPAIHRALLSRIPR</sequence>
<evidence type="ECO:0000256" key="7">
    <source>
        <dbReference type="ARBA" id="ARBA00049534"/>
    </source>
</evidence>
<dbReference type="PROSITE" id="PS51273">
    <property type="entry name" value="GATASE_TYPE_1"/>
    <property type="match status" value="1"/>
</dbReference>
<dbReference type="SUPFAM" id="SSF52317">
    <property type="entry name" value="Class I glutamine amidotransferase-like"/>
    <property type="match status" value="1"/>
</dbReference>
<proteinExistence type="inferred from homology"/>
<keyword evidence="3" id="KW-0378">Hydrolase</keyword>
<dbReference type="PANTHER" id="PTHR31559">
    <property type="entry name" value="PYRIDOXAL 5'-PHOSPHATE SYNTHASE SUBUNIT SNO"/>
    <property type="match status" value="1"/>
</dbReference>
<dbReference type="GO" id="GO:0004359">
    <property type="term" value="F:glutaminase activity"/>
    <property type="evidence" value="ECO:0007669"/>
    <property type="project" value="UniProtKB-EC"/>
</dbReference>
<dbReference type="EC" id="3.5.1.2" evidence="2"/>
<name>A0A939MIX8_9MICO</name>
<dbReference type="InterPro" id="IPR002161">
    <property type="entry name" value="PdxT/SNO"/>
</dbReference>
<dbReference type="GO" id="GO:0042823">
    <property type="term" value="P:pyridoxal phosphate biosynthetic process"/>
    <property type="evidence" value="ECO:0007669"/>
    <property type="project" value="InterPro"/>
</dbReference>
<gene>
    <name evidence="10" type="primary">pdxT</name>
    <name evidence="10" type="ORF">J4H92_02695</name>
</gene>
<dbReference type="GO" id="GO:0016829">
    <property type="term" value="F:lyase activity"/>
    <property type="evidence" value="ECO:0007669"/>
    <property type="project" value="UniProtKB-KW"/>
</dbReference>
<dbReference type="EMBL" id="JAGDYM010000004">
    <property type="protein sequence ID" value="MBO1900855.1"/>
    <property type="molecule type" value="Genomic_DNA"/>
</dbReference>
<dbReference type="Proteomes" id="UP000664382">
    <property type="component" value="Unassembled WGS sequence"/>
</dbReference>
<dbReference type="RefSeq" id="WP_208095643.1">
    <property type="nucleotide sequence ID" value="NZ_JAGDYM010000004.1"/>
</dbReference>
<feature type="active site" description="Nucleophile" evidence="8">
    <location>
        <position position="93"/>
    </location>
</feature>
<evidence type="ECO:0000256" key="6">
    <source>
        <dbReference type="ARBA" id="ARBA00023239"/>
    </source>
</evidence>
<dbReference type="InterPro" id="IPR021196">
    <property type="entry name" value="PdxT/SNO_CS"/>
</dbReference>
<keyword evidence="5" id="KW-0315">Glutamine amidotransferase</keyword>
<dbReference type="GO" id="GO:0005829">
    <property type="term" value="C:cytosol"/>
    <property type="evidence" value="ECO:0007669"/>
    <property type="project" value="TreeGrafter"/>
</dbReference>
<evidence type="ECO:0000256" key="5">
    <source>
        <dbReference type="ARBA" id="ARBA00022962"/>
    </source>
</evidence>
<dbReference type="PROSITE" id="PS51130">
    <property type="entry name" value="PDXT_SNO_2"/>
    <property type="match status" value="1"/>
</dbReference>
<accession>A0A939MIX8</accession>
<dbReference type="PANTHER" id="PTHR31559:SF0">
    <property type="entry name" value="PYRIDOXAL 5'-PHOSPHATE SYNTHASE SUBUNIT SNO1-RELATED"/>
    <property type="match status" value="1"/>
</dbReference>
<dbReference type="InterPro" id="IPR029062">
    <property type="entry name" value="Class_I_gatase-like"/>
</dbReference>
<dbReference type="Gene3D" id="3.40.50.880">
    <property type="match status" value="1"/>
</dbReference>
<dbReference type="Pfam" id="PF01174">
    <property type="entry name" value="SNO"/>
    <property type="match status" value="1"/>
</dbReference>
<dbReference type="PROSITE" id="PS01236">
    <property type="entry name" value="PDXT_SNO_1"/>
    <property type="match status" value="1"/>
</dbReference>
<comment type="catalytic activity">
    <reaction evidence="7">
        <text>L-glutamine + H2O = L-glutamate + NH4(+)</text>
        <dbReference type="Rhea" id="RHEA:15889"/>
        <dbReference type="ChEBI" id="CHEBI:15377"/>
        <dbReference type="ChEBI" id="CHEBI:28938"/>
        <dbReference type="ChEBI" id="CHEBI:29985"/>
        <dbReference type="ChEBI" id="CHEBI:58359"/>
        <dbReference type="EC" id="3.5.1.2"/>
    </reaction>
</comment>
<evidence type="ECO:0000256" key="9">
    <source>
        <dbReference type="PIRSR" id="PIRSR005639-2"/>
    </source>
</evidence>
<dbReference type="PROSITE" id="PS51274">
    <property type="entry name" value="GATASE_COBBQ"/>
    <property type="match status" value="1"/>
</dbReference>
<evidence type="ECO:0000256" key="2">
    <source>
        <dbReference type="ARBA" id="ARBA00012918"/>
    </source>
</evidence>
<feature type="active site" description="Charge relay system" evidence="8">
    <location>
        <position position="206"/>
    </location>
</feature>
<keyword evidence="11" id="KW-1185">Reference proteome</keyword>
<keyword evidence="6" id="KW-0456">Lyase</keyword>
<dbReference type="GO" id="GO:1903600">
    <property type="term" value="C:glutaminase complex"/>
    <property type="evidence" value="ECO:0007669"/>
    <property type="project" value="TreeGrafter"/>
</dbReference>
<keyword evidence="4" id="KW-0663">Pyridoxal phosphate</keyword>
<dbReference type="PIRSF" id="PIRSF005639">
    <property type="entry name" value="Glut_amidoT_SNO"/>
    <property type="match status" value="1"/>
</dbReference>
<dbReference type="AlphaFoldDB" id="A0A939MIX8"/>
<organism evidence="10 11">
    <name type="scientific">Leucobacter weissii</name>
    <dbReference type="NCBI Taxonomy" id="1983706"/>
    <lineage>
        <taxon>Bacteria</taxon>
        <taxon>Bacillati</taxon>
        <taxon>Actinomycetota</taxon>
        <taxon>Actinomycetes</taxon>
        <taxon>Micrococcales</taxon>
        <taxon>Microbacteriaceae</taxon>
        <taxon>Leucobacter</taxon>
    </lineage>
</organism>
<comment type="caution">
    <text evidence="10">The sequence shown here is derived from an EMBL/GenBank/DDBJ whole genome shotgun (WGS) entry which is preliminary data.</text>
</comment>
<reference evidence="10" key="1">
    <citation type="submission" date="2021-03" db="EMBL/GenBank/DDBJ databases">
        <title>Leucobacter chromiisoli sp. nov., isolated from chromium-containing soil of chemical plant.</title>
        <authorList>
            <person name="Xu Z."/>
        </authorList>
    </citation>
    <scope>NUCLEOTIDE SEQUENCE</scope>
    <source>
        <strain evidence="10">S27</strain>
    </source>
</reference>
<evidence type="ECO:0000256" key="3">
    <source>
        <dbReference type="ARBA" id="ARBA00022801"/>
    </source>
</evidence>
<dbReference type="GO" id="GO:0008614">
    <property type="term" value="P:pyridoxine metabolic process"/>
    <property type="evidence" value="ECO:0007669"/>
    <property type="project" value="TreeGrafter"/>
</dbReference>
<evidence type="ECO:0000256" key="1">
    <source>
        <dbReference type="ARBA" id="ARBA00008345"/>
    </source>
</evidence>
<dbReference type="NCBIfam" id="TIGR03800">
    <property type="entry name" value="PLP_synth_Pdx2"/>
    <property type="match status" value="1"/>
</dbReference>
<evidence type="ECO:0000313" key="11">
    <source>
        <dbReference type="Proteomes" id="UP000664382"/>
    </source>
</evidence>
<evidence type="ECO:0000313" key="10">
    <source>
        <dbReference type="EMBL" id="MBO1900855.1"/>
    </source>
</evidence>
<feature type="binding site" evidence="9">
    <location>
        <position position="122"/>
    </location>
    <ligand>
        <name>L-glutamine</name>
        <dbReference type="ChEBI" id="CHEBI:58359"/>
    </ligand>
</feature>
<evidence type="ECO:0000256" key="8">
    <source>
        <dbReference type="PIRSR" id="PIRSR005639-1"/>
    </source>
</evidence>
<protein>
    <recommendedName>
        <fullName evidence="2">glutaminase</fullName>
        <ecNumber evidence="2">3.5.1.2</ecNumber>
    </recommendedName>
</protein>
<feature type="binding site" evidence="9">
    <location>
        <begin position="61"/>
        <end position="63"/>
    </location>
    <ligand>
        <name>L-glutamine</name>
        <dbReference type="ChEBI" id="CHEBI:58359"/>
    </ligand>
</feature>
<feature type="binding site" evidence="9">
    <location>
        <begin position="157"/>
        <end position="158"/>
    </location>
    <ligand>
        <name>L-glutamine</name>
        <dbReference type="ChEBI" id="CHEBI:58359"/>
    </ligand>
</feature>
<comment type="similarity">
    <text evidence="1">Belongs to the glutaminase PdxT/SNO family.</text>
</comment>
<feature type="active site" description="Charge relay system" evidence="8">
    <location>
        <position position="208"/>
    </location>
</feature>
<evidence type="ECO:0000256" key="4">
    <source>
        <dbReference type="ARBA" id="ARBA00022898"/>
    </source>
</evidence>